<reference evidence="2 3" key="1">
    <citation type="submission" date="2019-06" db="EMBL/GenBank/DDBJ databases">
        <title>A novel bacterium of genus Pontibacter, isolated from marine sediment.</title>
        <authorList>
            <person name="Huang H."/>
            <person name="Mo K."/>
            <person name="Hu Y."/>
        </authorList>
    </citation>
    <scope>NUCLEOTIDE SEQUENCE [LARGE SCALE GENOMIC DNA]</scope>
    <source>
        <strain evidence="2 3">HB172049</strain>
    </source>
</reference>
<dbReference type="OrthoDB" id="1442756at2"/>
<dbReference type="EMBL" id="VFRQ01000003">
    <property type="protein sequence ID" value="TPE44608.1"/>
    <property type="molecule type" value="Genomic_DNA"/>
</dbReference>
<feature type="transmembrane region" description="Helical" evidence="1">
    <location>
        <begin position="136"/>
        <end position="153"/>
    </location>
</feature>
<feature type="transmembrane region" description="Helical" evidence="1">
    <location>
        <begin position="94"/>
        <end position="115"/>
    </location>
</feature>
<protein>
    <submittedName>
        <fullName evidence="2">Uncharacterized protein</fullName>
    </submittedName>
</protein>
<evidence type="ECO:0000256" key="1">
    <source>
        <dbReference type="SAM" id="Phobius"/>
    </source>
</evidence>
<keyword evidence="3" id="KW-1185">Reference proteome</keyword>
<comment type="caution">
    <text evidence="2">The sequence shown here is derived from an EMBL/GenBank/DDBJ whole genome shotgun (WGS) entry which is preliminary data.</text>
</comment>
<dbReference type="Proteomes" id="UP000316727">
    <property type="component" value="Unassembled WGS sequence"/>
</dbReference>
<accession>A0A501W5Q2</accession>
<evidence type="ECO:0000313" key="3">
    <source>
        <dbReference type="Proteomes" id="UP000316727"/>
    </source>
</evidence>
<keyword evidence="1" id="KW-0812">Transmembrane</keyword>
<dbReference type="RefSeq" id="WP_140620575.1">
    <property type="nucleotide sequence ID" value="NZ_VFRQ01000003.1"/>
</dbReference>
<organism evidence="2 3">
    <name type="scientific">Pontibacter mangrovi</name>
    <dbReference type="NCBI Taxonomy" id="2589816"/>
    <lineage>
        <taxon>Bacteria</taxon>
        <taxon>Pseudomonadati</taxon>
        <taxon>Bacteroidota</taxon>
        <taxon>Cytophagia</taxon>
        <taxon>Cytophagales</taxon>
        <taxon>Hymenobacteraceae</taxon>
        <taxon>Pontibacter</taxon>
    </lineage>
</organism>
<proteinExistence type="predicted"/>
<evidence type="ECO:0000313" key="2">
    <source>
        <dbReference type="EMBL" id="TPE44608.1"/>
    </source>
</evidence>
<feature type="transmembrane region" description="Helical" evidence="1">
    <location>
        <begin position="69"/>
        <end position="88"/>
    </location>
</feature>
<name>A0A501W5Q2_9BACT</name>
<dbReference type="AlphaFoldDB" id="A0A501W5Q2"/>
<keyword evidence="1" id="KW-0472">Membrane</keyword>
<feature type="transmembrane region" description="Helical" evidence="1">
    <location>
        <begin position="38"/>
        <end position="57"/>
    </location>
</feature>
<sequence>MKAILKAKHWQIFVILMLLSFLSNISIGDSSILEVFFASLFLIAIISFPIIIGNELYEYVPEKMKLNYNLFLVNGALVLLIVGIALAFGDGQHYEFSGLAALPIYYVMFAYLHIYAFPVKELKSIELGREVKLGEYAGDVVLMLIWPVGIWFIQPRINKVINERETFVKK</sequence>
<gene>
    <name evidence="2" type="ORF">FJM65_06140</name>
</gene>
<keyword evidence="1" id="KW-1133">Transmembrane helix</keyword>